<dbReference type="CDD" id="cd00093">
    <property type="entry name" value="HTH_XRE"/>
    <property type="match status" value="1"/>
</dbReference>
<accession>A0A3A8A8N4</accession>
<evidence type="ECO:0000313" key="3">
    <source>
        <dbReference type="Proteomes" id="UP000246132"/>
    </source>
</evidence>
<dbReference type="AlphaFoldDB" id="A0A3A8A8N4"/>
<dbReference type="Pfam" id="PF17765">
    <property type="entry name" value="MLTR_LBD"/>
    <property type="match status" value="1"/>
</dbReference>
<protein>
    <submittedName>
        <fullName evidence="2">XRE family transcriptional regulator</fullName>
    </submittedName>
</protein>
<proteinExistence type="predicted"/>
<reference evidence="2 3" key="1">
    <citation type="journal article" date="2018" name="Int. J. Syst. Bacteriol.">
        <title>Oceaniradius stylonemae gen. nov., sp. nov., isolated from a red alga, Stylonema cornu-cervi.</title>
        <authorList>
            <person name="Jeong S."/>
        </authorList>
    </citation>
    <scope>NUCLEOTIDE SEQUENCE [LARGE SCALE GENOMIC DNA]</scope>
    <source>
        <strain evidence="2 3">StC1</strain>
    </source>
</reference>
<dbReference type="SMART" id="SM00530">
    <property type="entry name" value="HTH_XRE"/>
    <property type="match status" value="1"/>
</dbReference>
<dbReference type="SUPFAM" id="SSF47413">
    <property type="entry name" value="lambda repressor-like DNA-binding domains"/>
    <property type="match status" value="1"/>
</dbReference>
<dbReference type="InterPro" id="IPR010982">
    <property type="entry name" value="Lambda_DNA-bd_dom_sf"/>
</dbReference>
<feature type="domain" description="HTH cro/C1-type" evidence="1">
    <location>
        <begin position="14"/>
        <end position="68"/>
    </location>
</feature>
<comment type="caution">
    <text evidence="2">The sequence shown here is derived from an EMBL/GenBank/DDBJ whole genome shotgun (WGS) entry which is preliminary data.</text>
</comment>
<evidence type="ECO:0000313" key="2">
    <source>
        <dbReference type="EMBL" id="RKF05698.1"/>
    </source>
</evidence>
<dbReference type="PANTHER" id="PTHR35010:SF4">
    <property type="entry name" value="BLL5781 PROTEIN"/>
    <property type="match status" value="1"/>
</dbReference>
<dbReference type="InterPro" id="IPR001387">
    <property type="entry name" value="Cro/C1-type_HTH"/>
</dbReference>
<name>A0A3A8A8N4_9HYPH</name>
<dbReference type="Proteomes" id="UP000246132">
    <property type="component" value="Unassembled WGS sequence"/>
</dbReference>
<dbReference type="EMBL" id="QFWV02000008">
    <property type="protein sequence ID" value="RKF05698.1"/>
    <property type="molecule type" value="Genomic_DNA"/>
</dbReference>
<dbReference type="Pfam" id="PF01381">
    <property type="entry name" value="HTH_3"/>
    <property type="match status" value="1"/>
</dbReference>
<keyword evidence="3" id="KW-1185">Reference proteome</keyword>
<dbReference type="PROSITE" id="PS50943">
    <property type="entry name" value="HTH_CROC1"/>
    <property type="match status" value="1"/>
</dbReference>
<dbReference type="InterPro" id="IPR041413">
    <property type="entry name" value="MLTR_LBD"/>
</dbReference>
<dbReference type="OrthoDB" id="9785973at2"/>
<evidence type="ECO:0000259" key="1">
    <source>
        <dbReference type="PROSITE" id="PS50943"/>
    </source>
</evidence>
<dbReference type="Gene3D" id="1.10.260.40">
    <property type="entry name" value="lambda repressor-like DNA-binding domains"/>
    <property type="match status" value="1"/>
</dbReference>
<sequence>MKSGSASPHFGDLLRSWRADRQLSQAELALSVETPSRHISFLETGRSKPSRDMVFRLSVALQIPLRDRNLLLRAAGLADAYAVGDIASDDMSPIHGAVIRLMTAHDPNPSFAIDRSWDIVEMNASARFLVSQLIGGTAASLNILDLAFSPDGLRPHVQNWEDFARQTVQRIHREALGPTDLRNALDRIKRHPALPDRWWNFDVRYAPNPVFPVRLNIGGAKLELFSVIASIAMPTNALAQELRVETFFPVDEDSEAFLKRLVDGSQ</sequence>
<dbReference type="PANTHER" id="PTHR35010">
    <property type="entry name" value="BLL4672 PROTEIN-RELATED"/>
    <property type="match status" value="1"/>
</dbReference>
<dbReference type="RefSeq" id="WP_109766328.1">
    <property type="nucleotide sequence ID" value="NZ_JASHJQ010000010.1"/>
</dbReference>
<organism evidence="2 3">
    <name type="scientific">Oceaniradius stylonematis</name>
    <dbReference type="NCBI Taxonomy" id="2184161"/>
    <lineage>
        <taxon>Bacteria</taxon>
        <taxon>Pseudomonadati</taxon>
        <taxon>Pseudomonadota</taxon>
        <taxon>Alphaproteobacteria</taxon>
        <taxon>Hyphomicrobiales</taxon>
        <taxon>Ahrensiaceae</taxon>
        <taxon>Oceaniradius</taxon>
    </lineage>
</organism>
<dbReference type="GO" id="GO:0003677">
    <property type="term" value="F:DNA binding"/>
    <property type="evidence" value="ECO:0007669"/>
    <property type="project" value="InterPro"/>
</dbReference>
<gene>
    <name evidence="2" type="ORF">DEM25_013910</name>
</gene>
<dbReference type="Gene3D" id="3.30.450.180">
    <property type="match status" value="1"/>
</dbReference>